<dbReference type="AlphaFoldDB" id="A0A9I9D4Y1"/>
<dbReference type="Gramene" id="MELO3C013070.2.1">
    <property type="protein sequence ID" value="MELO3C013070.2.1"/>
    <property type="gene ID" value="MELO3C013070.2"/>
</dbReference>
<organism evidence="1">
    <name type="scientific">Cucumis melo</name>
    <name type="common">Muskmelon</name>
    <dbReference type="NCBI Taxonomy" id="3656"/>
    <lineage>
        <taxon>Eukaryota</taxon>
        <taxon>Viridiplantae</taxon>
        <taxon>Streptophyta</taxon>
        <taxon>Embryophyta</taxon>
        <taxon>Tracheophyta</taxon>
        <taxon>Spermatophyta</taxon>
        <taxon>Magnoliopsida</taxon>
        <taxon>eudicotyledons</taxon>
        <taxon>Gunneridae</taxon>
        <taxon>Pentapetalae</taxon>
        <taxon>rosids</taxon>
        <taxon>fabids</taxon>
        <taxon>Cucurbitales</taxon>
        <taxon>Cucurbitaceae</taxon>
        <taxon>Benincaseae</taxon>
        <taxon>Cucumis</taxon>
    </lineage>
</organism>
<evidence type="ECO:0000313" key="1">
    <source>
        <dbReference type="EnsemblPlants" id="MELO3C013070.2.1"/>
    </source>
</evidence>
<proteinExistence type="predicted"/>
<accession>A0A9I9D4Y1</accession>
<protein>
    <submittedName>
        <fullName evidence="1">Uncharacterized protein</fullName>
    </submittedName>
</protein>
<name>A0A9I9D4Y1_CUCME</name>
<sequence length="84" mass="9566">MEQKSDFFSTLGRKFPDLFSISLNKDAFVAECCCNVSQEFGSSKKCLATILETLHLWASMDDRDSGAGNFTTKYHYEVYLSYIN</sequence>
<dbReference type="EnsemblPlants" id="MELO3C013070.2.1">
    <property type="protein sequence ID" value="MELO3C013070.2.1"/>
    <property type="gene ID" value="MELO3C013070.2"/>
</dbReference>
<reference evidence="1" key="1">
    <citation type="submission" date="2023-03" db="UniProtKB">
        <authorList>
            <consortium name="EnsemblPlants"/>
        </authorList>
    </citation>
    <scope>IDENTIFICATION</scope>
</reference>